<feature type="compositionally biased region" description="Basic and acidic residues" evidence="7">
    <location>
        <begin position="22"/>
        <end position="33"/>
    </location>
</feature>
<dbReference type="PANTHER" id="PTHR24324:SF5">
    <property type="entry name" value="HEMATOPOIETICALLY-EXPRESSED HOMEOBOX PROTEIN HHEX"/>
    <property type="match status" value="1"/>
</dbReference>
<dbReference type="InterPro" id="IPR001356">
    <property type="entry name" value="HD"/>
</dbReference>
<comment type="caution">
    <text evidence="9">The sequence shown here is derived from an EMBL/GenBank/DDBJ whole genome shotgun (WGS) entry which is preliminary data.</text>
</comment>
<keyword evidence="2 5" id="KW-0238">DNA-binding</keyword>
<dbReference type="GO" id="GO:0000978">
    <property type="term" value="F:RNA polymerase II cis-regulatory region sequence-specific DNA binding"/>
    <property type="evidence" value="ECO:0007669"/>
    <property type="project" value="TreeGrafter"/>
</dbReference>
<dbReference type="PANTHER" id="PTHR24324">
    <property type="entry name" value="HOMEOBOX PROTEIN HHEX"/>
    <property type="match status" value="1"/>
</dbReference>
<protein>
    <recommendedName>
        <fullName evidence="8">Homeobox domain-containing protein</fullName>
    </recommendedName>
</protein>
<evidence type="ECO:0000256" key="6">
    <source>
        <dbReference type="RuleBase" id="RU000682"/>
    </source>
</evidence>
<keyword evidence="4 5" id="KW-0539">Nucleus</keyword>
<evidence type="ECO:0000313" key="10">
    <source>
        <dbReference type="Proteomes" id="UP001176961"/>
    </source>
</evidence>
<evidence type="ECO:0000259" key="8">
    <source>
        <dbReference type="PROSITE" id="PS50071"/>
    </source>
</evidence>
<dbReference type="PROSITE" id="PS00027">
    <property type="entry name" value="HOMEOBOX_1"/>
    <property type="match status" value="1"/>
</dbReference>
<keyword evidence="10" id="KW-1185">Reference proteome</keyword>
<dbReference type="InterPro" id="IPR009057">
    <property type="entry name" value="Homeodomain-like_sf"/>
</dbReference>
<evidence type="ECO:0000256" key="4">
    <source>
        <dbReference type="ARBA" id="ARBA00023242"/>
    </source>
</evidence>
<dbReference type="PRINTS" id="PR00024">
    <property type="entry name" value="HOMEOBOX"/>
</dbReference>
<dbReference type="GO" id="GO:0030154">
    <property type="term" value="P:cell differentiation"/>
    <property type="evidence" value="ECO:0007669"/>
    <property type="project" value="TreeGrafter"/>
</dbReference>
<feature type="compositionally biased region" description="Polar residues" evidence="7">
    <location>
        <begin position="208"/>
        <end position="223"/>
    </location>
</feature>
<evidence type="ECO:0000313" key="9">
    <source>
        <dbReference type="EMBL" id="CAJ0609775.1"/>
    </source>
</evidence>
<evidence type="ECO:0000256" key="5">
    <source>
        <dbReference type="PROSITE-ProRule" id="PRU00108"/>
    </source>
</evidence>
<feature type="region of interest" description="Disordered" evidence="7">
    <location>
        <begin position="187"/>
        <end position="223"/>
    </location>
</feature>
<dbReference type="EMBL" id="CATQJL010000326">
    <property type="protein sequence ID" value="CAJ0609775.1"/>
    <property type="molecule type" value="Genomic_DNA"/>
</dbReference>
<dbReference type="PROSITE" id="PS50071">
    <property type="entry name" value="HOMEOBOX_2"/>
    <property type="match status" value="1"/>
</dbReference>
<dbReference type="AlphaFoldDB" id="A0AA36HFB9"/>
<evidence type="ECO:0000256" key="2">
    <source>
        <dbReference type="ARBA" id="ARBA00023125"/>
    </source>
</evidence>
<dbReference type="Pfam" id="PF00046">
    <property type="entry name" value="Homeodomain"/>
    <property type="match status" value="1"/>
</dbReference>
<dbReference type="SMART" id="SM00389">
    <property type="entry name" value="HOX"/>
    <property type="match status" value="1"/>
</dbReference>
<dbReference type="InterPro" id="IPR017970">
    <property type="entry name" value="Homeobox_CS"/>
</dbReference>
<accession>A0AA36HFB9</accession>
<evidence type="ECO:0000256" key="1">
    <source>
        <dbReference type="ARBA" id="ARBA00004123"/>
    </source>
</evidence>
<evidence type="ECO:0000256" key="7">
    <source>
        <dbReference type="SAM" id="MobiDB-lite"/>
    </source>
</evidence>
<feature type="region of interest" description="Disordered" evidence="7">
    <location>
        <begin position="22"/>
        <end position="64"/>
    </location>
</feature>
<dbReference type="Gene3D" id="1.10.10.60">
    <property type="entry name" value="Homeodomain-like"/>
    <property type="match status" value="1"/>
</dbReference>
<dbReference type="Proteomes" id="UP001176961">
    <property type="component" value="Unassembled WGS sequence"/>
</dbReference>
<sequence length="223" mass="25601">MVDKNFSIDMLLQSSALHQAKEDAQDVVKEHDSPLPSHSGYSSSESATFSNTETSPVTSSANGPVHNPQWYNPVNYINLTQQLAAQIIQASHSGPPIPGQMPPPNAYRNVNGIWDPCISWLYPYMQKTQQKRKGGQIRFTNEQTDALEHKFDSHKYLSPQERKKLAKSLSLSERQVKTWFQNRRAKWRRVRKDGDEEEENSTDRSARSVEQQSQNSYYFPTRM</sequence>
<organism evidence="9 10">
    <name type="scientific">Cylicocyclus nassatus</name>
    <name type="common">Nematode worm</name>
    <dbReference type="NCBI Taxonomy" id="53992"/>
    <lineage>
        <taxon>Eukaryota</taxon>
        <taxon>Metazoa</taxon>
        <taxon>Ecdysozoa</taxon>
        <taxon>Nematoda</taxon>
        <taxon>Chromadorea</taxon>
        <taxon>Rhabditida</taxon>
        <taxon>Rhabditina</taxon>
        <taxon>Rhabditomorpha</taxon>
        <taxon>Strongyloidea</taxon>
        <taxon>Strongylidae</taxon>
        <taxon>Cylicocyclus</taxon>
    </lineage>
</organism>
<dbReference type="CDD" id="cd00086">
    <property type="entry name" value="homeodomain"/>
    <property type="match status" value="1"/>
</dbReference>
<dbReference type="InterPro" id="IPR051000">
    <property type="entry name" value="Homeobox_DNA-bind_prot"/>
</dbReference>
<dbReference type="GO" id="GO:0000981">
    <property type="term" value="F:DNA-binding transcription factor activity, RNA polymerase II-specific"/>
    <property type="evidence" value="ECO:0007669"/>
    <property type="project" value="InterPro"/>
</dbReference>
<proteinExistence type="predicted"/>
<feature type="compositionally biased region" description="Polar residues" evidence="7">
    <location>
        <begin position="47"/>
        <end position="62"/>
    </location>
</feature>
<gene>
    <name evidence="9" type="ORF">CYNAS_LOCUS21758</name>
</gene>
<feature type="compositionally biased region" description="Low complexity" evidence="7">
    <location>
        <begin position="34"/>
        <end position="46"/>
    </location>
</feature>
<name>A0AA36HFB9_CYLNA</name>
<dbReference type="InterPro" id="IPR020479">
    <property type="entry name" value="HD_metazoa"/>
</dbReference>
<comment type="subcellular location">
    <subcellularLocation>
        <location evidence="1 5 6">Nucleus</location>
    </subcellularLocation>
</comment>
<feature type="DNA-binding region" description="Homeobox" evidence="5">
    <location>
        <begin position="132"/>
        <end position="191"/>
    </location>
</feature>
<dbReference type="SUPFAM" id="SSF46689">
    <property type="entry name" value="Homeodomain-like"/>
    <property type="match status" value="1"/>
</dbReference>
<feature type="domain" description="Homeobox" evidence="8">
    <location>
        <begin position="130"/>
        <end position="190"/>
    </location>
</feature>
<evidence type="ECO:0000256" key="3">
    <source>
        <dbReference type="ARBA" id="ARBA00023155"/>
    </source>
</evidence>
<reference evidence="9" key="1">
    <citation type="submission" date="2023-07" db="EMBL/GenBank/DDBJ databases">
        <authorList>
            <consortium name="CYATHOMIX"/>
        </authorList>
    </citation>
    <scope>NUCLEOTIDE SEQUENCE</scope>
    <source>
        <strain evidence="9">N/A</strain>
    </source>
</reference>
<dbReference type="GO" id="GO:0005634">
    <property type="term" value="C:nucleus"/>
    <property type="evidence" value="ECO:0007669"/>
    <property type="project" value="UniProtKB-SubCell"/>
</dbReference>
<keyword evidence="3 5" id="KW-0371">Homeobox</keyword>